<keyword evidence="2" id="KW-0731">Sigma factor</keyword>
<keyword evidence="4" id="KW-0804">Transcription</keyword>
<comment type="caution">
    <text evidence="6">The sequence shown here is derived from an EMBL/GenBank/DDBJ whole genome shotgun (WGS) entry which is preliminary data.</text>
</comment>
<dbReference type="EMBL" id="JACHHZ010000006">
    <property type="protein sequence ID" value="MBB6095636.1"/>
    <property type="molecule type" value="Genomic_DNA"/>
</dbReference>
<dbReference type="InterPro" id="IPR013249">
    <property type="entry name" value="RNA_pol_sigma70_r4_t2"/>
</dbReference>
<dbReference type="SUPFAM" id="SSF88659">
    <property type="entry name" value="Sigma3 and sigma4 domains of RNA polymerase sigma factors"/>
    <property type="match status" value="1"/>
</dbReference>
<gene>
    <name evidence="6" type="ORF">HNQ60_004527</name>
</gene>
<evidence type="ECO:0000256" key="4">
    <source>
        <dbReference type="ARBA" id="ARBA00023163"/>
    </source>
</evidence>
<keyword evidence="7" id="KW-1185">Reference proteome</keyword>
<dbReference type="InterPro" id="IPR036388">
    <property type="entry name" value="WH-like_DNA-bd_sf"/>
</dbReference>
<evidence type="ECO:0000313" key="6">
    <source>
        <dbReference type="EMBL" id="MBB6095636.1"/>
    </source>
</evidence>
<protein>
    <submittedName>
        <fullName evidence="6">RNA polymerase sigma factor (Sigma-70 family)</fullName>
    </submittedName>
</protein>
<keyword evidence="3" id="KW-0238">DNA-binding</keyword>
<evidence type="ECO:0000259" key="5">
    <source>
        <dbReference type="Pfam" id="PF08281"/>
    </source>
</evidence>
<dbReference type="GO" id="GO:0016987">
    <property type="term" value="F:sigma factor activity"/>
    <property type="evidence" value="ECO:0007669"/>
    <property type="project" value="UniProtKB-KW"/>
</dbReference>
<dbReference type="GO" id="GO:0006352">
    <property type="term" value="P:DNA-templated transcription initiation"/>
    <property type="evidence" value="ECO:0007669"/>
    <property type="project" value="InterPro"/>
</dbReference>
<keyword evidence="1" id="KW-0805">Transcription regulation</keyword>
<dbReference type="Gene3D" id="1.10.10.10">
    <property type="entry name" value="Winged helix-like DNA-binding domain superfamily/Winged helix DNA-binding domain"/>
    <property type="match status" value="1"/>
</dbReference>
<dbReference type="Pfam" id="PF08281">
    <property type="entry name" value="Sigma70_r4_2"/>
    <property type="match status" value="1"/>
</dbReference>
<dbReference type="PANTHER" id="PTHR43133:SF8">
    <property type="entry name" value="RNA POLYMERASE SIGMA FACTOR HI_1459-RELATED"/>
    <property type="match status" value="1"/>
</dbReference>
<evidence type="ECO:0000313" key="7">
    <source>
        <dbReference type="Proteomes" id="UP000588068"/>
    </source>
</evidence>
<dbReference type="Proteomes" id="UP000588068">
    <property type="component" value="Unassembled WGS sequence"/>
</dbReference>
<dbReference type="PANTHER" id="PTHR43133">
    <property type="entry name" value="RNA POLYMERASE ECF-TYPE SIGMA FACTO"/>
    <property type="match status" value="1"/>
</dbReference>
<evidence type="ECO:0000256" key="1">
    <source>
        <dbReference type="ARBA" id="ARBA00023015"/>
    </source>
</evidence>
<name>A0A841HRW3_9GAMM</name>
<dbReference type="AlphaFoldDB" id="A0A841HRW3"/>
<accession>A0A841HRW3</accession>
<evidence type="ECO:0000256" key="3">
    <source>
        <dbReference type="ARBA" id="ARBA00023125"/>
    </source>
</evidence>
<feature type="domain" description="RNA polymerase sigma factor 70 region 4 type 2" evidence="5">
    <location>
        <begin position="46"/>
        <end position="98"/>
    </location>
</feature>
<evidence type="ECO:0000256" key="2">
    <source>
        <dbReference type="ARBA" id="ARBA00023082"/>
    </source>
</evidence>
<dbReference type="InterPro" id="IPR039425">
    <property type="entry name" value="RNA_pol_sigma-70-like"/>
</dbReference>
<dbReference type="InterPro" id="IPR013324">
    <property type="entry name" value="RNA_pol_sigma_r3/r4-like"/>
</dbReference>
<dbReference type="GO" id="GO:0003677">
    <property type="term" value="F:DNA binding"/>
    <property type="evidence" value="ECO:0007669"/>
    <property type="project" value="UniProtKB-KW"/>
</dbReference>
<reference evidence="6 7" key="1">
    <citation type="submission" date="2020-08" db="EMBL/GenBank/DDBJ databases">
        <title>Genomic Encyclopedia of Type Strains, Phase IV (KMG-IV): sequencing the most valuable type-strain genomes for metagenomic binning, comparative biology and taxonomic classification.</title>
        <authorList>
            <person name="Goeker M."/>
        </authorList>
    </citation>
    <scope>NUCLEOTIDE SEQUENCE [LARGE SCALE GENOMIC DNA]</scope>
    <source>
        <strain evidence="6 7">DSM 26723</strain>
    </source>
</reference>
<proteinExistence type="predicted"/>
<sequence length="109" mass="12457">MKNSLADYYNQKARERRLFVEMPEDSALVPESCVTEDASRSIDTARQVESLLAKLPCSQRLVLIEHERYGYSYQEVAERLGYTVQTVEKYLVIAKATLRALAKSKRATP</sequence>
<organism evidence="6 7">
    <name type="scientific">Povalibacter uvarum</name>
    <dbReference type="NCBI Taxonomy" id="732238"/>
    <lineage>
        <taxon>Bacteria</taxon>
        <taxon>Pseudomonadati</taxon>
        <taxon>Pseudomonadota</taxon>
        <taxon>Gammaproteobacteria</taxon>
        <taxon>Steroidobacterales</taxon>
        <taxon>Steroidobacteraceae</taxon>
        <taxon>Povalibacter</taxon>
    </lineage>
</organism>